<evidence type="ECO:0000313" key="4">
    <source>
        <dbReference type="Proteomes" id="UP000321058"/>
    </source>
</evidence>
<dbReference type="OrthoDB" id="7374733at2"/>
<dbReference type="EMBL" id="BKAJ01000176">
    <property type="protein sequence ID" value="GEP60700.1"/>
    <property type="molecule type" value="Genomic_DNA"/>
</dbReference>
<dbReference type="RefSeq" id="WP_147156038.1">
    <property type="nucleotide sequence ID" value="NZ_BKAJ01000176.1"/>
</dbReference>
<dbReference type="PANTHER" id="PTHR30024">
    <property type="entry name" value="ALIPHATIC SULFONATES-BINDING PROTEIN-RELATED"/>
    <property type="match status" value="1"/>
</dbReference>
<feature type="signal peptide" evidence="1">
    <location>
        <begin position="1"/>
        <end position="26"/>
    </location>
</feature>
<name>A0A512NP37_9HYPH</name>
<evidence type="ECO:0000313" key="3">
    <source>
        <dbReference type="EMBL" id="GEP60700.1"/>
    </source>
</evidence>
<dbReference type="SUPFAM" id="SSF53850">
    <property type="entry name" value="Periplasmic binding protein-like II"/>
    <property type="match status" value="1"/>
</dbReference>
<feature type="domain" description="SsuA/THI5-like" evidence="2">
    <location>
        <begin position="46"/>
        <end position="267"/>
    </location>
</feature>
<dbReference type="Gene3D" id="3.40.190.10">
    <property type="entry name" value="Periplasmic binding protein-like II"/>
    <property type="match status" value="2"/>
</dbReference>
<evidence type="ECO:0000256" key="1">
    <source>
        <dbReference type="SAM" id="SignalP"/>
    </source>
</evidence>
<keyword evidence="1" id="KW-0732">Signal</keyword>
<sequence length="348" mass="38267">MVSVIRRRSIIAVAASAPAWPMMARAQGKTGSAVYPVAVPTYEVQFVAQEKGYFKDEGYDFKLIQGGSGVKTREILASRQGDFAIADILHVLQLNKNGRPTRALNTLDQRAPGVRFAVRKDLYDQGIDTVQKAASFKRPDGRRAIFGVSSLGGTSHLWSHYFMEKMDLADKVTWVQTGNVETMLGALKTKQVDVLSSAISVTTEAERNGWGKVIYSPSDAKVWNGVIGGPVPVNVNFCLTQTIEKEPEKVQAFTNAVWRAQCWIKANSPDNILGTIERFVGSTSKDANLLEIGELKDVADWNGLITPESYARGEKVWYSELTGIKQPIKLEDAVADKFLKAAHAKYPA</sequence>
<protein>
    <submittedName>
        <fullName evidence="3">ABC transporter substrate-binding protein</fullName>
    </submittedName>
</protein>
<feature type="chain" id="PRO_5022044352" evidence="1">
    <location>
        <begin position="27"/>
        <end position="348"/>
    </location>
</feature>
<reference evidence="3 4" key="1">
    <citation type="submission" date="2019-07" db="EMBL/GenBank/DDBJ databases">
        <title>Whole genome shotgun sequence of Reyranella soli NBRC 108950.</title>
        <authorList>
            <person name="Hosoyama A."/>
            <person name="Uohara A."/>
            <person name="Ohji S."/>
            <person name="Ichikawa N."/>
        </authorList>
    </citation>
    <scope>NUCLEOTIDE SEQUENCE [LARGE SCALE GENOMIC DNA]</scope>
    <source>
        <strain evidence="3 4">NBRC 108950</strain>
    </source>
</reference>
<dbReference type="Pfam" id="PF09084">
    <property type="entry name" value="NMT1"/>
    <property type="match status" value="1"/>
</dbReference>
<proteinExistence type="predicted"/>
<keyword evidence="4" id="KW-1185">Reference proteome</keyword>
<dbReference type="PANTHER" id="PTHR30024:SF7">
    <property type="entry name" value="NITRATE_NITRITE BINDING PROTEIN NRTA"/>
    <property type="match status" value="1"/>
</dbReference>
<dbReference type="AlphaFoldDB" id="A0A512NP37"/>
<accession>A0A512NP37</accession>
<organism evidence="3 4">
    <name type="scientific">Reyranella soli</name>
    <dbReference type="NCBI Taxonomy" id="1230389"/>
    <lineage>
        <taxon>Bacteria</taxon>
        <taxon>Pseudomonadati</taxon>
        <taxon>Pseudomonadota</taxon>
        <taxon>Alphaproteobacteria</taxon>
        <taxon>Hyphomicrobiales</taxon>
        <taxon>Reyranellaceae</taxon>
        <taxon>Reyranella</taxon>
    </lineage>
</organism>
<evidence type="ECO:0000259" key="2">
    <source>
        <dbReference type="Pfam" id="PF09084"/>
    </source>
</evidence>
<dbReference type="Proteomes" id="UP000321058">
    <property type="component" value="Unassembled WGS sequence"/>
</dbReference>
<comment type="caution">
    <text evidence="3">The sequence shown here is derived from an EMBL/GenBank/DDBJ whole genome shotgun (WGS) entry which is preliminary data.</text>
</comment>
<gene>
    <name evidence="3" type="ORF">RSO01_78660</name>
</gene>
<dbReference type="InterPro" id="IPR015168">
    <property type="entry name" value="SsuA/THI5"/>
</dbReference>